<dbReference type="Pfam" id="PF05658">
    <property type="entry name" value="YadA_head"/>
    <property type="match status" value="6"/>
</dbReference>
<evidence type="ECO:0000256" key="2">
    <source>
        <dbReference type="SAM" id="MobiDB-lite"/>
    </source>
</evidence>
<keyword evidence="1" id="KW-0175">Coiled coil</keyword>
<dbReference type="InterPro" id="IPR011049">
    <property type="entry name" value="Serralysin-like_metalloprot_C"/>
</dbReference>
<feature type="coiled-coil region" evidence="1">
    <location>
        <begin position="413"/>
        <end position="440"/>
    </location>
</feature>
<evidence type="ECO:0000256" key="1">
    <source>
        <dbReference type="SAM" id="Coils"/>
    </source>
</evidence>
<feature type="region of interest" description="Disordered" evidence="2">
    <location>
        <begin position="111"/>
        <end position="133"/>
    </location>
</feature>
<accession>A0A927AY09</accession>
<sequence>MKSILLLVLSFLLCVTLSYAQVGIGITTPRAFFNVLYGKTVLFGYDTTGTLSSQNIFYPKLIWYGSKGAFRAGGVSGGSETFASWDKNNVGAYSFASGLDTRARGDYTTSMGRTSTANGNNSTAIGNGAQADGENSTAVGNGAWAMGNYSTALGDATQASGEEATAMGLLTVASGNCALAAGNSTHAGGTNATAFGHGTRADGYASTAMGSASSAEGAYSTAMGSNSQASGDISTAMGYLTTASGRASTAMGDETRAIGDYTTAMGSFVSTDGKVGSFAMGDHDPSHSYRSSANNQMMMRFSGGYILYSSGATSQTAAIGLQIAPGGNAWTTISDSTRKENFRSVDGAGFLQKIASMRLGSWNYKGQDAKQYRHYGPMAQDFFTAFGHDALGTIGEDKSINQADFDGVNLIAIQALIKEVQQLKADNQQLRAELKASRQGGQSTQELAKKVARLEALLSTQLDTTSASLKP</sequence>
<dbReference type="Pfam" id="PF13884">
    <property type="entry name" value="Peptidase_S74"/>
    <property type="match status" value="1"/>
</dbReference>
<dbReference type="CDD" id="cd12820">
    <property type="entry name" value="LbR_YadA-like"/>
    <property type="match status" value="1"/>
</dbReference>
<keyword evidence="3" id="KW-0732">Signal</keyword>
<comment type="caution">
    <text evidence="5">The sequence shown here is derived from an EMBL/GenBank/DDBJ whole genome shotgun (WGS) entry which is preliminary data.</text>
</comment>
<dbReference type="GO" id="GO:0019867">
    <property type="term" value="C:outer membrane"/>
    <property type="evidence" value="ECO:0007669"/>
    <property type="project" value="InterPro"/>
</dbReference>
<dbReference type="InterPro" id="IPR030392">
    <property type="entry name" value="S74_ICA"/>
</dbReference>
<dbReference type="AlphaFoldDB" id="A0A927AY09"/>
<dbReference type="PROSITE" id="PS51688">
    <property type="entry name" value="ICA"/>
    <property type="match status" value="1"/>
</dbReference>
<dbReference type="EMBL" id="JACXAA010000001">
    <property type="protein sequence ID" value="MBD2751924.1"/>
    <property type="molecule type" value="Genomic_DNA"/>
</dbReference>
<dbReference type="Gene3D" id="2.150.10.10">
    <property type="entry name" value="Serralysin-like metalloprotease, C-terminal"/>
    <property type="match status" value="2"/>
</dbReference>
<proteinExistence type="predicted"/>
<evidence type="ECO:0000259" key="4">
    <source>
        <dbReference type="PROSITE" id="PS51688"/>
    </source>
</evidence>
<feature type="compositionally biased region" description="Polar residues" evidence="2">
    <location>
        <begin position="111"/>
        <end position="125"/>
    </location>
</feature>
<dbReference type="SUPFAM" id="SSF101967">
    <property type="entry name" value="Adhesin YadA, collagen-binding domain"/>
    <property type="match status" value="1"/>
</dbReference>
<dbReference type="InterPro" id="IPR008640">
    <property type="entry name" value="Adhesin_Head_dom"/>
</dbReference>
<dbReference type="Proteomes" id="UP000653797">
    <property type="component" value="Unassembled WGS sequence"/>
</dbReference>
<organism evidence="5 6">
    <name type="scientific">Spirosoma validum</name>
    <dbReference type="NCBI Taxonomy" id="2771355"/>
    <lineage>
        <taxon>Bacteria</taxon>
        <taxon>Pseudomonadati</taxon>
        <taxon>Bacteroidota</taxon>
        <taxon>Cytophagia</taxon>
        <taxon>Cytophagales</taxon>
        <taxon>Cytophagaceae</taxon>
        <taxon>Spirosoma</taxon>
    </lineage>
</organism>
<keyword evidence="6" id="KW-1185">Reference proteome</keyword>
<gene>
    <name evidence="5" type="ORF">IC230_03405</name>
</gene>
<feature type="domain" description="Peptidase S74" evidence="4">
    <location>
        <begin position="334"/>
        <end position="427"/>
    </location>
</feature>
<name>A0A927AY09_9BACT</name>
<evidence type="ECO:0000313" key="5">
    <source>
        <dbReference type="EMBL" id="MBD2751924.1"/>
    </source>
</evidence>
<dbReference type="CDD" id="cd14686">
    <property type="entry name" value="bZIP"/>
    <property type="match status" value="1"/>
</dbReference>
<reference evidence="5" key="1">
    <citation type="submission" date="2020-09" db="EMBL/GenBank/DDBJ databases">
        <authorList>
            <person name="Kim M.K."/>
        </authorList>
    </citation>
    <scope>NUCLEOTIDE SEQUENCE</scope>
    <source>
        <strain evidence="5">BT704</strain>
    </source>
</reference>
<feature type="chain" id="PRO_5037020570" evidence="3">
    <location>
        <begin position="21"/>
        <end position="471"/>
    </location>
</feature>
<dbReference type="RefSeq" id="WP_191037547.1">
    <property type="nucleotide sequence ID" value="NZ_JACXAA010000001.1"/>
</dbReference>
<protein>
    <submittedName>
        <fullName evidence="5">Tail fiber domain-containing protein</fullName>
    </submittedName>
</protein>
<evidence type="ECO:0000256" key="3">
    <source>
        <dbReference type="SAM" id="SignalP"/>
    </source>
</evidence>
<feature type="signal peptide" evidence="3">
    <location>
        <begin position="1"/>
        <end position="20"/>
    </location>
</feature>
<evidence type="ECO:0000313" key="6">
    <source>
        <dbReference type="Proteomes" id="UP000653797"/>
    </source>
</evidence>